<evidence type="ECO:0000313" key="6">
    <source>
        <dbReference type="Proteomes" id="UP000018168"/>
    </source>
</evidence>
<dbReference type="AlphaFoldDB" id="R6MZM0"/>
<evidence type="ECO:0000256" key="3">
    <source>
        <dbReference type="ARBA" id="ARBA00023163"/>
    </source>
</evidence>
<dbReference type="PROSITE" id="PS50932">
    <property type="entry name" value="HTH_LACI_2"/>
    <property type="match status" value="1"/>
</dbReference>
<dbReference type="Pfam" id="PF13377">
    <property type="entry name" value="Peripla_BP_3"/>
    <property type="match status" value="1"/>
</dbReference>
<dbReference type="Pfam" id="PF00356">
    <property type="entry name" value="LacI"/>
    <property type="match status" value="1"/>
</dbReference>
<name>R6MZM0_9FIRM</name>
<dbReference type="PRINTS" id="PR00036">
    <property type="entry name" value="HTHLACI"/>
</dbReference>
<organism evidence="5 6">
    <name type="scientific">[Clostridium] leptum CAG:27</name>
    <dbReference type="NCBI Taxonomy" id="1263068"/>
    <lineage>
        <taxon>Bacteria</taxon>
        <taxon>Bacillati</taxon>
        <taxon>Bacillota</taxon>
        <taxon>Clostridia</taxon>
        <taxon>Eubacteriales</taxon>
        <taxon>Oscillospiraceae</taxon>
        <taxon>Oscillospiraceae incertae sedis</taxon>
    </lineage>
</organism>
<proteinExistence type="predicted"/>
<keyword evidence="2" id="KW-0238">DNA-binding</keyword>
<reference evidence="5" key="1">
    <citation type="submission" date="2012-11" db="EMBL/GenBank/DDBJ databases">
        <title>Dependencies among metagenomic species, viruses, plasmids and units of genetic variation.</title>
        <authorList>
            <person name="Nielsen H.B."/>
            <person name="Almeida M."/>
            <person name="Juncker A.S."/>
            <person name="Rasmussen S."/>
            <person name="Li J."/>
            <person name="Sunagawa S."/>
            <person name="Plichta D."/>
            <person name="Gautier L."/>
            <person name="Le Chatelier E."/>
            <person name="Peletier E."/>
            <person name="Bonde I."/>
            <person name="Nielsen T."/>
            <person name="Manichanh C."/>
            <person name="Arumugam M."/>
            <person name="Batto J."/>
            <person name="Santos M.B.Q.D."/>
            <person name="Blom N."/>
            <person name="Borruel N."/>
            <person name="Burgdorf K.S."/>
            <person name="Boumezbeur F."/>
            <person name="Casellas F."/>
            <person name="Dore J."/>
            <person name="Guarner F."/>
            <person name="Hansen T."/>
            <person name="Hildebrand F."/>
            <person name="Kaas R.S."/>
            <person name="Kennedy S."/>
            <person name="Kristiansen K."/>
            <person name="Kultima J.R."/>
            <person name="Leonard P."/>
            <person name="Levenez F."/>
            <person name="Lund O."/>
            <person name="Moumen B."/>
            <person name="Le Paslier D."/>
            <person name="Pons N."/>
            <person name="Pedersen O."/>
            <person name="Prifti E."/>
            <person name="Qin J."/>
            <person name="Raes J."/>
            <person name="Tap J."/>
            <person name="Tims S."/>
            <person name="Ussery D.W."/>
            <person name="Yamada T."/>
            <person name="MetaHit consortium"/>
            <person name="Renault P."/>
            <person name="Sicheritz-Ponten T."/>
            <person name="Bork P."/>
            <person name="Wang J."/>
            <person name="Brunak S."/>
            <person name="Ehrlich S.D."/>
        </authorList>
    </citation>
    <scope>NUCLEOTIDE SEQUENCE [LARGE SCALE GENOMIC DNA]</scope>
</reference>
<dbReference type="PANTHER" id="PTHR30146:SF109">
    <property type="entry name" value="HTH-TYPE TRANSCRIPTIONAL REGULATOR GALS"/>
    <property type="match status" value="1"/>
</dbReference>
<dbReference type="GO" id="GO:0000976">
    <property type="term" value="F:transcription cis-regulatory region binding"/>
    <property type="evidence" value="ECO:0007669"/>
    <property type="project" value="TreeGrafter"/>
</dbReference>
<dbReference type="SUPFAM" id="SSF53822">
    <property type="entry name" value="Periplasmic binding protein-like I"/>
    <property type="match status" value="1"/>
</dbReference>
<dbReference type="Proteomes" id="UP000018168">
    <property type="component" value="Unassembled WGS sequence"/>
</dbReference>
<dbReference type="CDD" id="cd01392">
    <property type="entry name" value="HTH_LacI"/>
    <property type="match status" value="1"/>
</dbReference>
<dbReference type="InterPro" id="IPR046335">
    <property type="entry name" value="LacI/GalR-like_sensor"/>
</dbReference>
<dbReference type="InterPro" id="IPR028082">
    <property type="entry name" value="Peripla_BP_I"/>
</dbReference>
<protein>
    <submittedName>
        <fullName evidence="5">Sugar-binding domain protein</fullName>
    </submittedName>
</protein>
<gene>
    <name evidence="5" type="ORF">BN578_00739</name>
</gene>
<keyword evidence="1" id="KW-0805">Transcription regulation</keyword>
<dbReference type="SMART" id="SM00354">
    <property type="entry name" value="HTH_LACI"/>
    <property type="match status" value="1"/>
</dbReference>
<dbReference type="Gene3D" id="3.40.50.2300">
    <property type="match status" value="2"/>
</dbReference>
<dbReference type="SUPFAM" id="SSF47413">
    <property type="entry name" value="lambda repressor-like DNA-binding domains"/>
    <property type="match status" value="1"/>
</dbReference>
<dbReference type="PANTHER" id="PTHR30146">
    <property type="entry name" value="LACI-RELATED TRANSCRIPTIONAL REPRESSOR"/>
    <property type="match status" value="1"/>
</dbReference>
<keyword evidence="3" id="KW-0804">Transcription</keyword>
<evidence type="ECO:0000256" key="1">
    <source>
        <dbReference type="ARBA" id="ARBA00023015"/>
    </source>
</evidence>
<evidence type="ECO:0000259" key="4">
    <source>
        <dbReference type="PROSITE" id="PS50932"/>
    </source>
</evidence>
<evidence type="ECO:0000256" key="2">
    <source>
        <dbReference type="ARBA" id="ARBA00023125"/>
    </source>
</evidence>
<sequence>MRVTMDEIARIAGVSKATVSRVVNQKAEGVSDATRKRIQELLDRMGYQASPVFSAGTNAKTKTIGLIVPDITNPFFPRLVEAVEEIASLNGYLVLLGNTNFSSEKEDGYISAFIAKKVDGIILASVQSRYSNAYDLFKKYDVPYVLVDRNIRHSHYGAGVFVCNDYALFTACEYLIRHGNTDIAFISGPAMLSTSVDRIEGYRAALTQYQIPYQEDLVKYGNYTVDSGYQAIMELYEDQIRFTAVIASNDTMAIGAMNALRKLKINVPEQVEVIGFDDIEFGKMISPALTTIQQPVREMGRKAASILLSLINGKDPEHKVVNLDARLIVRESTR</sequence>
<comment type="caution">
    <text evidence="5">The sequence shown here is derived from an EMBL/GenBank/DDBJ whole genome shotgun (WGS) entry which is preliminary data.</text>
</comment>
<dbReference type="InterPro" id="IPR000843">
    <property type="entry name" value="HTH_LacI"/>
</dbReference>
<evidence type="ECO:0000313" key="5">
    <source>
        <dbReference type="EMBL" id="CDC05208.1"/>
    </source>
</evidence>
<dbReference type="PROSITE" id="PS00356">
    <property type="entry name" value="HTH_LACI_1"/>
    <property type="match status" value="1"/>
</dbReference>
<dbReference type="Gene3D" id="1.10.260.40">
    <property type="entry name" value="lambda repressor-like DNA-binding domains"/>
    <property type="match status" value="1"/>
</dbReference>
<dbReference type="EMBL" id="CBEP010000098">
    <property type="protein sequence ID" value="CDC05208.1"/>
    <property type="molecule type" value="Genomic_DNA"/>
</dbReference>
<accession>R6MZM0</accession>
<dbReference type="GO" id="GO:0003700">
    <property type="term" value="F:DNA-binding transcription factor activity"/>
    <property type="evidence" value="ECO:0007669"/>
    <property type="project" value="TreeGrafter"/>
</dbReference>
<feature type="domain" description="HTH lacI-type" evidence="4">
    <location>
        <begin position="3"/>
        <end position="60"/>
    </location>
</feature>
<dbReference type="InterPro" id="IPR010982">
    <property type="entry name" value="Lambda_DNA-bd_dom_sf"/>
</dbReference>
<dbReference type="CDD" id="cd06267">
    <property type="entry name" value="PBP1_LacI_sugar_binding-like"/>
    <property type="match status" value="1"/>
</dbReference>